<feature type="domain" description="FAD-dependent urate hydroxylase HpyO/Asp monooxygenase CreE-like FAD/NAD(P)-binding" evidence="1">
    <location>
        <begin position="7"/>
        <end position="181"/>
    </location>
</feature>
<dbReference type="PANTHER" id="PTHR40254">
    <property type="entry name" value="BLR0577 PROTEIN"/>
    <property type="match status" value="1"/>
</dbReference>
<protein>
    <submittedName>
        <fullName evidence="2">FAD-NAD(P)-binding protein</fullName>
    </submittedName>
</protein>
<accession>A0A368XNH0</accession>
<evidence type="ECO:0000313" key="2">
    <source>
        <dbReference type="EMBL" id="RCW69530.1"/>
    </source>
</evidence>
<dbReference type="InterPro" id="IPR052189">
    <property type="entry name" value="L-asp_N-monooxygenase_NS-form"/>
</dbReference>
<dbReference type="Proteomes" id="UP000252884">
    <property type="component" value="Unassembled WGS sequence"/>
</dbReference>
<dbReference type="OrthoDB" id="6309046at2"/>
<dbReference type="InterPro" id="IPR036188">
    <property type="entry name" value="FAD/NAD-bd_sf"/>
</dbReference>
<evidence type="ECO:0000259" key="1">
    <source>
        <dbReference type="Pfam" id="PF13454"/>
    </source>
</evidence>
<name>A0A368XNH0_9BURK</name>
<proteinExistence type="predicted"/>
<dbReference type="AlphaFoldDB" id="A0A368XNH0"/>
<gene>
    <name evidence="2" type="ORF">DES41_106404</name>
</gene>
<organism evidence="2 3">
    <name type="scientific">Pseudorhodoferax soli</name>
    <dbReference type="NCBI Taxonomy" id="545864"/>
    <lineage>
        <taxon>Bacteria</taxon>
        <taxon>Pseudomonadati</taxon>
        <taxon>Pseudomonadota</taxon>
        <taxon>Betaproteobacteria</taxon>
        <taxon>Burkholderiales</taxon>
        <taxon>Comamonadaceae</taxon>
    </lineage>
</organism>
<comment type="caution">
    <text evidence="2">The sequence shown here is derived from an EMBL/GenBank/DDBJ whole genome shotgun (WGS) entry which is preliminary data.</text>
</comment>
<dbReference type="InterPro" id="IPR038732">
    <property type="entry name" value="HpyO/CreE_NAD-binding"/>
</dbReference>
<dbReference type="SUPFAM" id="SSF51905">
    <property type="entry name" value="FAD/NAD(P)-binding domain"/>
    <property type="match status" value="1"/>
</dbReference>
<keyword evidence="3" id="KW-1185">Reference proteome</keyword>
<reference evidence="2 3" key="1">
    <citation type="submission" date="2018-07" db="EMBL/GenBank/DDBJ databases">
        <title>Genomic Encyclopedia of Type Strains, Phase IV (KMG-IV): sequencing the most valuable type-strain genomes for metagenomic binning, comparative biology and taxonomic classification.</title>
        <authorList>
            <person name="Goeker M."/>
        </authorList>
    </citation>
    <scope>NUCLEOTIDE SEQUENCE [LARGE SCALE GENOMIC DNA]</scope>
    <source>
        <strain evidence="2 3">DSM 21634</strain>
    </source>
</reference>
<evidence type="ECO:0000313" key="3">
    <source>
        <dbReference type="Proteomes" id="UP000252884"/>
    </source>
</evidence>
<dbReference type="EMBL" id="QPJK01000006">
    <property type="protein sequence ID" value="RCW69530.1"/>
    <property type="molecule type" value="Genomic_DNA"/>
</dbReference>
<dbReference type="RefSeq" id="WP_114469926.1">
    <property type="nucleotide sequence ID" value="NZ_QPJK01000006.1"/>
</dbReference>
<dbReference type="Pfam" id="PF13454">
    <property type="entry name" value="NAD_binding_9"/>
    <property type="match status" value="1"/>
</dbReference>
<dbReference type="PANTHER" id="PTHR40254:SF1">
    <property type="entry name" value="BLR0577 PROTEIN"/>
    <property type="match status" value="1"/>
</dbReference>
<sequence>MDATRVAVIGLGPRGLTVLERVLEHAHRLPRGTRLQIDVYDDGDAGQGCHRAQQPEHLLINTVASQVTIFPPASLAGGDGGISLVEWAHAAGYRRHGDRFLRNAAERGQPITQGDHLPRAMLGEYLAWAYRRVVDMLPHHVTVAHHRQRVIDLRAKASAYEVCTPDGHTRAAAYVYLTTGHGRRGPNGQDRAFDRFVADHAQRNHHLAYVPSPYPIETLDAIEPGATVAIQGLGLTSHDVVSALTLGRGGRYAHDQGRLCYRPSGREPRMLLFSRNSLPFAARGINQKGLTGRHQARIFTVEAVNLKRQARLAATGDARIDFQADVLPLVLSEMACAYRNAMQPSLCASGDFVATEDERLGIDAILWPLRQRSFSSFQQFHDFVHALIESDLAEAEKGNLSSPIKAATDVLRDTREAMRAAVEHAGLTPASHRFFMEDFNAATNRVSFGPPRQRNAEYLALRRAGLIDIAGGPGASIVGDTRTARFRINAPYPSGDHSVEADVLVVARLDAYSPLTDASSLTDNLLDHGIIRSFCNGDYHPCGIDIDRQMHPIDASGKSGKNIWVLGYPAEGAHFYTHALPRPHVLSRQTLDAQHCVLEMFAAIAERTTAGSG</sequence>